<dbReference type="PANTHER" id="PTHR46599">
    <property type="entry name" value="PIGGYBAC TRANSPOSABLE ELEMENT-DERIVED PROTEIN 4"/>
    <property type="match status" value="1"/>
</dbReference>
<accession>A0A087U7F7</accession>
<dbReference type="Proteomes" id="UP000054359">
    <property type="component" value="Unassembled WGS sequence"/>
</dbReference>
<evidence type="ECO:0000313" key="3">
    <source>
        <dbReference type="EMBL" id="KFM73296.1"/>
    </source>
</evidence>
<feature type="region of interest" description="Disordered" evidence="1">
    <location>
        <begin position="1"/>
        <end position="53"/>
    </location>
</feature>
<sequence>MASSSLKRYIDDLDSSNEDEDFEGIDTSDASETDESDIECSSESDDRGDEDIGNAKDWCEITASGLSGPPRFPFTGTPGVTFPFDINYTPLDILEMFLDSKLMDIIVTETNNYAEQERRANQAKISRRSCSKKWAPTNDREMKLFFGLFSSRYCLETKSGYVLVSSKGFAHFSLLKSNAHKSFYFAFSIFTFLQ</sequence>
<keyword evidence="4" id="KW-1185">Reference proteome</keyword>
<evidence type="ECO:0000256" key="1">
    <source>
        <dbReference type="SAM" id="MobiDB-lite"/>
    </source>
</evidence>
<feature type="compositionally biased region" description="Acidic residues" evidence="1">
    <location>
        <begin position="12"/>
        <end position="52"/>
    </location>
</feature>
<dbReference type="InterPro" id="IPR029526">
    <property type="entry name" value="PGBD"/>
</dbReference>
<evidence type="ECO:0000313" key="4">
    <source>
        <dbReference type="Proteomes" id="UP000054359"/>
    </source>
</evidence>
<name>A0A087U7F7_STEMI</name>
<feature type="non-terminal residue" evidence="3">
    <location>
        <position position="194"/>
    </location>
</feature>
<dbReference type="Pfam" id="PF13843">
    <property type="entry name" value="DDE_Tnp_1_7"/>
    <property type="match status" value="1"/>
</dbReference>
<organism evidence="3 4">
    <name type="scientific">Stegodyphus mimosarum</name>
    <name type="common">African social velvet spider</name>
    <dbReference type="NCBI Taxonomy" id="407821"/>
    <lineage>
        <taxon>Eukaryota</taxon>
        <taxon>Metazoa</taxon>
        <taxon>Ecdysozoa</taxon>
        <taxon>Arthropoda</taxon>
        <taxon>Chelicerata</taxon>
        <taxon>Arachnida</taxon>
        <taxon>Araneae</taxon>
        <taxon>Araneomorphae</taxon>
        <taxon>Entelegynae</taxon>
        <taxon>Eresoidea</taxon>
        <taxon>Eresidae</taxon>
        <taxon>Stegodyphus</taxon>
    </lineage>
</organism>
<dbReference type="OMA" id="TSEERCC"/>
<dbReference type="PANTHER" id="PTHR46599:SF3">
    <property type="entry name" value="PIGGYBAC TRANSPOSABLE ELEMENT-DERIVED PROTEIN 4"/>
    <property type="match status" value="1"/>
</dbReference>
<feature type="domain" description="PiggyBac transposable element-derived protein" evidence="2">
    <location>
        <begin position="89"/>
        <end position="148"/>
    </location>
</feature>
<reference evidence="3 4" key="1">
    <citation type="submission" date="2013-11" db="EMBL/GenBank/DDBJ databases">
        <title>Genome sequencing of Stegodyphus mimosarum.</title>
        <authorList>
            <person name="Bechsgaard J."/>
        </authorList>
    </citation>
    <scope>NUCLEOTIDE SEQUENCE [LARGE SCALE GENOMIC DNA]</scope>
</reference>
<gene>
    <name evidence="3" type="ORF">X975_07258</name>
</gene>
<evidence type="ECO:0000259" key="2">
    <source>
        <dbReference type="Pfam" id="PF13843"/>
    </source>
</evidence>
<protein>
    <recommendedName>
        <fullName evidence="2">PiggyBac transposable element-derived protein domain-containing protein</fullName>
    </recommendedName>
</protein>
<dbReference type="EMBL" id="KK118570">
    <property type="protein sequence ID" value="KFM73296.1"/>
    <property type="molecule type" value="Genomic_DNA"/>
</dbReference>
<dbReference type="OrthoDB" id="5876240at2759"/>
<dbReference type="STRING" id="407821.A0A087U7F7"/>
<dbReference type="AlphaFoldDB" id="A0A087U7F7"/>
<proteinExistence type="predicted"/>